<reference evidence="2 3" key="1">
    <citation type="submission" date="2013-09" db="EMBL/GenBank/DDBJ databases">
        <title>Corchorus capsularis genome sequencing.</title>
        <authorList>
            <person name="Alam M."/>
            <person name="Haque M.S."/>
            <person name="Islam M.S."/>
            <person name="Emdad E.M."/>
            <person name="Islam M.M."/>
            <person name="Ahmed B."/>
            <person name="Halim A."/>
            <person name="Hossen Q.M.M."/>
            <person name="Hossain M.Z."/>
            <person name="Ahmed R."/>
            <person name="Khan M.M."/>
            <person name="Islam R."/>
            <person name="Rashid M.M."/>
            <person name="Khan S.A."/>
            <person name="Rahman M.S."/>
            <person name="Alam M."/>
        </authorList>
    </citation>
    <scope>NUCLEOTIDE SEQUENCE [LARGE SCALE GENOMIC DNA]</scope>
    <source>
        <strain evidence="3">cv. CVL-1</strain>
        <tissue evidence="2">Whole seedling</tissue>
    </source>
</reference>
<proteinExistence type="predicted"/>
<name>A0A1R3FYY7_COCAP</name>
<organism evidence="2 3">
    <name type="scientific">Corchorus capsularis</name>
    <name type="common">Jute</name>
    <dbReference type="NCBI Taxonomy" id="210143"/>
    <lineage>
        <taxon>Eukaryota</taxon>
        <taxon>Viridiplantae</taxon>
        <taxon>Streptophyta</taxon>
        <taxon>Embryophyta</taxon>
        <taxon>Tracheophyta</taxon>
        <taxon>Spermatophyta</taxon>
        <taxon>Magnoliopsida</taxon>
        <taxon>eudicotyledons</taxon>
        <taxon>Gunneridae</taxon>
        <taxon>Pentapetalae</taxon>
        <taxon>rosids</taxon>
        <taxon>malvids</taxon>
        <taxon>Malvales</taxon>
        <taxon>Malvaceae</taxon>
        <taxon>Grewioideae</taxon>
        <taxon>Apeibeae</taxon>
        <taxon>Corchorus</taxon>
    </lineage>
</organism>
<dbReference type="EMBL" id="AWWV01015975">
    <property type="protein sequence ID" value="OMO51016.1"/>
    <property type="molecule type" value="Genomic_DNA"/>
</dbReference>
<evidence type="ECO:0000256" key="1">
    <source>
        <dbReference type="SAM" id="MobiDB-lite"/>
    </source>
</evidence>
<feature type="compositionally biased region" description="Polar residues" evidence="1">
    <location>
        <begin position="35"/>
        <end position="44"/>
    </location>
</feature>
<gene>
    <name evidence="2" type="ORF">CCACVL1_30066</name>
</gene>
<sequence>MAMPGDNVTATFKLISPVPLEAGFFDQTYREDLGRNSTYNTFDSSGDEGYSNRDQEVKSEFQHSSSSFNPRHYRSSNQYFK</sequence>
<evidence type="ECO:0000313" key="2">
    <source>
        <dbReference type="EMBL" id="OMO51016.1"/>
    </source>
</evidence>
<dbReference type="Gene3D" id="2.40.30.10">
    <property type="entry name" value="Translation factors"/>
    <property type="match status" value="1"/>
</dbReference>
<feature type="region of interest" description="Disordered" evidence="1">
    <location>
        <begin position="35"/>
        <end position="81"/>
    </location>
</feature>
<evidence type="ECO:0000313" key="3">
    <source>
        <dbReference type="Proteomes" id="UP000188268"/>
    </source>
</evidence>
<keyword evidence="3" id="KW-1185">Reference proteome</keyword>
<protein>
    <submittedName>
        <fullName evidence="2">Uncharacterized protein</fullName>
    </submittedName>
</protein>
<dbReference type="Gramene" id="OMO51016">
    <property type="protein sequence ID" value="OMO51016"/>
    <property type="gene ID" value="CCACVL1_30066"/>
</dbReference>
<accession>A0A1R3FYY7</accession>
<comment type="caution">
    <text evidence="2">The sequence shown here is derived from an EMBL/GenBank/DDBJ whole genome shotgun (WGS) entry which is preliminary data.</text>
</comment>
<dbReference type="Proteomes" id="UP000188268">
    <property type="component" value="Unassembled WGS sequence"/>
</dbReference>
<feature type="compositionally biased region" description="Polar residues" evidence="1">
    <location>
        <begin position="62"/>
        <end position="81"/>
    </location>
</feature>
<dbReference type="AlphaFoldDB" id="A0A1R3FYY7"/>
<feature type="non-terminal residue" evidence="2">
    <location>
        <position position="81"/>
    </location>
</feature>
<feature type="compositionally biased region" description="Basic and acidic residues" evidence="1">
    <location>
        <begin position="50"/>
        <end position="61"/>
    </location>
</feature>